<organism evidence="1">
    <name type="scientific">Streptomyces sp. R08</name>
    <dbReference type="NCBI Taxonomy" id="3238624"/>
    <lineage>
        <taxon>Bacteria</taxon>
        <taxon>Bacillati</taxon>
        <taxon>Actinomycetota</taxon>
        <taxon>Actinomycetes</taxon>
        <taxon>Kitasatosporales</taxon>
        <taxon>Streptomycetaceae</taxon>
        <taxon>Streptomyces</taxon>
    </lineage>
</organism>
<dbReference type="RefSeq" id="WP_369188807.1">
    <property type="nucleotide sequence ID" value="NZ_CP163431.1"/>
</dbReference>
<dbReference type="AlphaFoldDB" id="A0AB39M980"/>
<proteinExistence type="predicted"/>
<protein>
    <submittedName>
        <fullName evidence="1">Uncharacterized protein</fullName>
    </submittedName>
</protein>
<name>A0AB39M980_9ACTN</name>
<dbReference type="EMBL" id="CP163431">
    <property type="protein sequence ID" value="XDQ02700.1"/>
    <property type="molecule type" value="Genomic_DNA"/>
</dbReference>
<sequence length="62" mass="6169">MGKSRAVEVVSDGDLDGDLAQGAWSVDSSASFQGSDTNSASSVLIRGTSGEAVALYNGTGTD</sequence>
<gene>
    <name evidence="1" type="ORF">AB5J58_22100</name>
</gene>
<reference evidence="1" key="1">
    <citation type="submission" date="2024-07" db="EMBL/GenBank/DDBJ databases">
        <authorList>
            <person name="Yu S.T."/>
        </authorList>
    </citation>
    <scope>NUCLEOTIDE SEQUENCE</scope>
    <source>
        <strain evidence="1">R08</strain>
    </source>
</reference>
<evidence type="ECO:0000313" key="1">
    <source>
        <dbReference type="EMBL" id="XDQ02700.1"/>
    </source>
</evidence>
<accession>A0AB39M980</accession>